<evidence type="ECO:0000313" key="1">
    <source>
        <dbReference type="EMBL" id="VBB46366.1"/>
    </source>
</evidence>
<protein>
    <submittedName>
        <fullName evidence="1">LVIVD repeat-containing protein</fullName>
    </submittedName>
</protein>
<dbReference type="EMBL" id="UPXZ01000033">
    <property type="protein sequence ID" value="VBB46366.1"/>
    <property type="molecule type" value="Genomic_DNA"/>
</dbReference>
<dbReference type="PROSITE" id="PS51257">
    <property type="entry name" value="PROKAR_LIPOPROTEIN"/>
    <property type="match status" value="1"/>
</dbReference>
<reference evidence="1" key="1">
    <citation type="submission" date="2018-07" db="EMBL/GenBank/DDBJ databases">
        <authorList>
            <consortium name="Genoscope - CEA"/>
            <person name="William W."/>
        </authorList>
    </citation>
    <scope>NUCLEOTIDE SEQUENCE</scope>
    <source>
        <strain evidence="1">IK1</strain>
    </source>
</reference>
<sequence length="427" mass="47398">MKKLNYSFLLMGILSLGACTEKIEDTVTYTVNEPVFMSKTAFRAPVKVTSEAKPISKEGKICYYEGFLYISEPEVGIHIIDDQNPASPKNAGFIELLGNTDVAIRNGILYADSYVDLVWFDISDPSSPAELGRAEDMFPNALPSTDNVYGCDWEKMNEQKETSIIVGWEVQEKTVPVNTSGGIWWGWGNPMLEDAVYANNGGVKSGSSTGINGSMSRFVFYDDYLYSVFQNQLSIFKFNGAEPEKAAQDVYVGGNVETIFSYKDNLFMGTPTGMLIYSVSDPLLPDYQSRISHAYGCDPVVVEDDKAYVTVHSGNLCGQTENELFVVDVSDVKNPKEIASYSMTNPKGLGIDNGILFLCDDGLKVFDAKNPQTLVANTIHHFTNINGYDVIPLNKILMMIASDGIYQYDYYDLNNIKLMSKLTFENN</sequence>
<organism evidence="1">
    <name type="scientific">uncultured Paludibacter sp</name>
    <dbReference type="NCBI Taxonomy" id="497635"/>
    <lineage>
        <taxon>Bacteria</taxon>
        <taxon>Pseudomonadati</taxon>
        <taxon>Bacteroidota</taxon>
        <taxon>Bacteroidia</taxon>
        <taxon>Bacteroidales</taxon>
        <taxon>Paludibacteraceae</taxon>
        <taxon>Paludibacter</taxon>
        <taxon>environmental samples</taxon>
    </lineage>
</organism>
<dbReference type="AlphaFoldDB" id="A0A653AEA2"/>
<gene>
    <name evidence="1" type="ORF">TRIP_D390033</name>
</gene>
<proteinExistence type="predicted"/>
<accession>A0A653AEA2</accession>
<dbReference type="InterPro" id="IPR013211">
    <property type="entry name" value="LVIVD"/>
</dbReference>
<name>A0A653AEA2_9BACT</name>
<dbReference type="Pfam" id="PF08309">
    <property type="entry name" value="LVIVD"/>
    <property type="match status" value="2"/>
</dbReference>